<evidence type="ECO:0000259" key="7">
    <source>
        <dbReference type="Pfam" id="PF17827"/>
    </source>
</evidence>
<evidence type="ECO:0000256" key="5">
    <source>
        <dbReference type="HAMAP-Rule" id="MF_02126"/>
    </source>
</evidence>
<dbReference type="InterPro" id="IPR002052">
    <property type="entry name" value="DNA_methylase_N6_adenine_CS"/>
</dbReference>
<dbReference type="HAMAP" id="MF_02126">
    <property type="entry name" value="RF_methyltr_PrmC"/>
    <property type="match status" value="1"/>
</dbReference>
<dbReference type="AlphaFoldDB" id="A0A7U7GEX7"/>
<dbReference type="Gene3D" id="1.10.8.10">
    <property type="entry name" value="DNA helicase RuvA subunit, C-terminal domain"/>
    <property type="match status" value="1"/>
</dbReference>
<feature type="domain" description="Methyltransferase" evidence="6">
    <location>
        <begin position="120"/>
        <end position="242"/>
    </location>
</feature>
<comment type="caution">
    <text evidence="8">The sequence shown here is derived from an EMBL/GenBank/DDBJ whole genome shotgun (WGS) entry which is preliminary data.</text>
</comment>
<gene>
    <name evidence="5 8" type="primary">prmC</name>
    <name evidence="8" type="ORF">BN874_540022</name>
</gene>
<accession>A0A7U7GEX7</accession>
<dbReference type="InterPro" id="IPR004556">
    <property type="entry name" value="HemK-like"/>
</dbReference>
<feature type="binding site" evidence="5">
    <location>
        <position position="145"/>
    </location>
    <ligand>
        <name>S-adenosyl-L-methionine</name>
        <dbReference type="ChEBI" id="CHEBI:59789"/>
    </ligand>
</feature>
<feature type="binding site" evidence="5">
    <location>
        <position position="173"/>
    </location>
    <ligand>
        <name>S-adenosyl-L-methionine</name>
        <dbReference type="ChEBI" id="CHEBI:59789"/>
    </ligand>
</feature>
<dbReference type="CDD" id="cd02440">
    <property type="entry name" value="AdoMet_MTases"/>
    <property type="match status" value="1"/>
</dbReference>
<comment type="similarity">
    <text evidence="5">Belongs to the protein N5-glutamine methyltransferase family. PrmC subfamily.</text>
</comment>
<name>A0A7U7GEX7_9GAMM</name>
<reference evidence="8 9" key="1">
    <citation type="journal article" date="2014" name="ISME J.">
        <title>Candidatus Competibacter-lineage genomes retrieved from metagenomes reveal functional metabolic diversity.</title>
        <authorList>
            <person name="McIlroy S.J."/>
            <person name="Albertsen M."/>
            <person name="Andresen E.K."/>
            <person name="Saunders A.M."/>
            <person name="Kristiansen R."/>
            <person name="Stokholm-Bjerregaard M."/>
            <person name="Nielsen K.L."/>
            <person name="Nielsen P.H."/>
        </authorList>
    </citation>
    <scope>NUCLEOTIDE SEQUENCE [LARGE SCALE GENOMIC DNA]</scope>
    <source>
        <strain evidence="8 9">Run_B_J11</strain>
    </source>
</reference>
<evidence type="ECO:0000313" key="9">
    <source>
        <dbReference type="Proteomes" id="UP000019184"/>
    </source>
</evidence>
<proteinExistence type="inferred from homology"/>
<comment type="catalytic activity">
    <reaction evidence="4 5">
        <text>L-glutaminyl-[peptide chain release factor] + S-adenosyl-L-methionine = N(5)-methyl-L-glutaminyl-[peptide chain release factor] + S-adenosyl-L-homocysteine + H(+)</text>
        <dbReference type="Rhea" id="RHEA:42896"/>
        <dbReference type="Rhea" id="RHEA-COMP:10271"/>
        <dbReference type="Rhea" id="RHEA-COMP:10272"/>
        <dbReference type="ChEBI" id="CHEBI:15378"/>
        <dbReference type="ChEBI" id="CHEBI:30011"/>
        <dbReference type="ChEBI" id="CHEBI:57856"/>
        <dbReference type="ChEBI" id="CHEBI:59789"/>
        <dbReference type="ChEBI" id="CHEBI:61891"/>
        <dbReference type="EC" id="2.1.1.297"/>
    </reaction>
</comment>
<dbReference type="Proteomes" id="UP000019184">
    <property type="component" value="Unassembled WGS sequence"/>
</dbReference>
<evidence type="ECO:0000313" key="8">
    <source>
        <dbReference type="EMBL" id="CDH46636.1"/>
    </source>
</evidence>
<protein>
    <recommendedName>
        <fullName evidence="5">Release factor glutamine methyltransferase</fullName>
        <shortName evidence="5">RF MTase</shortName>
        <ecNumber evidence="5">2.1.1.297</ecNumber>
    </recommendedName>
    <alternativeName>
        <fullName evidence="5">N5-glutamine methyltransferase PrmC</fullName>
    </alternativeName>
    <alternativeName>
        <fullName evidence="5">Protein-(glutamine-N5) MTase PrmC</fullName>
    </alternativeName>
    <alternativeName>
        <fullName evidence="5">Protein-glutamine N-methyltransferase PrmC</fullName>
    </alternativeName>
</protein>
<dbReference type="GO" id="GO:0032259">
    <property type="term" value="P:methylation"/>
    <property type="evidence" value="ECO:0007669"/>
    <property type="project" value="UniProtKB-KW"/>
</dbReference>
<dbReference type="NCBIfam" id="TIGR03534">
    <property type="entry name" value="RF_mod_PrmC"/>
    <property type="match status" value="1"/>
</dbReference>
<evidence type="ECO:0000256" key="2">
    <source>
        <dbReference type="ARBA" id="ARBA00022679"/>
    </source>
</evidence>
<dbReference type="EC" id="2.1.1.297" evidence="5"/>
<dbReference type="PANTHER" id="PTHR18895:SF74">
    <property type="entry name" value="MTRF1L RELEASE FACTOR GLUTAMINE METHYLTRANSFERASE"/>
    <property type="match status" value="1"/>
</dbReference>
<feature type="binding site" evidence="5">
    <location>
        <begin position="188"/>
        <end position="191"/>
    </location>
    <ligand>
        <name>substrate</name>
    </ligand>
</feature>
<dbReference type="SUPFAM" id="SSF53335">
    <property type="entry name" value="S-adenosyl-L-methionine-dependent methyltransferases"/>
    <property type="match status" value="1"/>
</dbReference>
<keyword evidence="9" id="KW-1185">Reference proteome</keyword>
<feature type="binding site" evidence="5">
    <location>
        <begin position="122"/>
        <end position="126"/>
    </location>
    <ligand>
        <name>S-adenosyl-L-methionine</name>
        <dbReference type="ChEBI" id="CHEBI:59789"/>
    </ligand>
</feature>
<comment type="function">
    <text evidence="5">Methylates the class 1 translation termination release factors RF1/PrfA and RF2/PrfB on the glutamine residue of the universally conserved GGQ motif.</text>
</comment>
<feature type="binding site" evidence="5">
    <location>
        <position position="188"/>
    </location>
    <ligand>
        <name>S-adenosyl-L-methionine</name>
        <dbReference type="ChEBI" id="CHEBI:59789"/>
    </ligand>
</feature>
<dbReference type="GO" id="GO:0016491">
    <property type="term" value="F:oxidoreductase activity"/>
    <property type="evidence" value="ECO:0007669"/>
    <property type="project" value="UniProtKB-KW"/>
</dbReference>
<keyword evidence="1 5" id="KW-0489">Methyltransferase</keyword>
<dbReference type="RefSeq" id="WP_034435332.1">
    <property type="nucleotide sequence ID" value="NZ_CBTK010000270.1"/>
</dbReference>
<dbReference type="PANTHER" id="PTHR18895">
    <property type="entry name" value="HEMK METHYLTRANSFERASE"/>
    <property type="match status" value="1"/>
</dbReference>
<dbReference type="InterPro" id="IPR029063">
    <property type="entry name" value="SAM-dependent_MTases_sf"/>
</dbReference>
<dbReference type="Pfam" id="PF13847">
    <property type="entry name" value="Methyltransf_31"/>
    <property type="match status" value="1"/>
</dbReference>
<evidence type="ECO:0000256" key="1">
    <source>
        <dbReference type="ARBA" id="ARBA00022603"/>
    </source>
</evidence>
<dbReference type="NCBIfam" id="TIGR00536">
    <property type="entry name" value="hemK_fam"/>
    <property type="match status" value="1"/>
</dbReference>
<dbReference type="FunFam" id="3.40.50.150:FF:000053">
    <property type="entry name" value="Release factor glutamine methyltransferase"/>
    <property type="match status" value="1"/>
</dbReference>
<sequence length="282" mass="31392">MSAATLRELLADAVRRLAEISATPRLDAEVLLAAALDRPRSYLFTWPERQPEQEPSDRFGAWLERRLTGEPVAYILGRREFWSLELEVNPDTLIPRPETERLVELALEQLPVDRLAALADLGTGSGAIALALAVERPRARIVATDRSPAVLTVARRNARQLGIRNVEFREGDWYEPLAGEHFDLIASNPPYIAATDPHWQRGELRFEPPAALVAGLDGLDALRVIVAQAPDHLKPNGWLLLEHGYDQGEAVSKLLWERGFVAVSDHRDAAGISRISCGRWRA</sequence>
<organism evidence="8 9">
    <name type="scientific">Candidatus Contendobacter odensis Run_B_J11</name>
    <dbReference type="NCBI Taxonomy" id="1400861"/>
    <lineage>
        <taxon>Bacteria</taxon>
        <taxon>Pseudomonadati</taxon>
        <taxon>Pseudomonadota</taxon>
        <taxon>Gammaproteobacteria</taxon>
        <taxon>Candidatus Competibacteraceae</taxon>
        <taxon>Candidatus Contendibacter</taxon>
    </lineage>
</organism>
<keyword evidence="8" id="KW-0560">Oxidoreductase</keyword>
<dbReference type="InterPro" id="IPR040758">
    <property type="entry name" value="PrmC_N"/>
</dbReference>
<dbReference type="InterPro" id="IPR050320">
    <property type="entry name" value="N5-glutamine_MTase"/>
</dbReference>
<dbReference type="InterPro" id="IPR019874">
    <property type="entry name" value="RF_methyltr_PrmC"/>
</dbReference>
<dbReference type="GO" id="GO:0003676">
    <property type="term" value="F:nucleic acid binding"/>
    <property type="evidence" value="ECO:0007669"/>
    <property type="project" value="InterPro"/>
</dbReference>
<dbReference type="Gene3D" id="3.40.50.150">
    <property type="entry name" value="Vaccinia Virus protein VP39"/>
    <property type="match status" value="1"/>
</dbReference>
<evidence type="ECO:0000256" key="3">
    <source>
        <dbReference type="ARBA" id="ARBA00022691"/>
    </source>
</evidence>
<dbReference type="GO" id="GO:0102559">
    <property type="term" value="F:peptide chain release factor N(5)-glutamine methyltransferase activity"/>
    <property type="evidence" value="ECO:0007669"/>
    <property type="project" value="UniProtKB-EC"/>
</dbReference>
<evidence type="ECO:0000256" key="4">
    <source>
        <dbReference type="ARBA" id="ARBA00048391"/>
    </source>
</evidence>
<dbReference type="InterPro" id="IPR025714">
    <property type="entry name" value="Methyltranfer_dom"/>
</dbReference>
<dbReference type="Pfam" id="PF17827">
    <property type="entry name" value="PrmC_N"/>
    <property type="match status" value="1"/>
</dbReference>
<evidence type="ECO:0000259" key="6">
    <source>
        <dbReference type="Pfam" id="PF13847"/>
    </source>
</evidence>
<feature type="domain" description="Release factor glutamine methyltransferase N-terminal" evidence="7">
    <location>
        <begin position="8"/>
        <end position="77"/>
    </location>
</feature>
<dbReference type="OrthoDB" id="9800643at2"/>
<dbReference type="EMBL" id="CBTK010000270">
    <property type="protein sequence ID" value="CDH46636.1"/>
    <property type="molecule type" value="Genomic_DNA"/>
</dbReference>
<dbReference type="PROSITE" id="PS00092">
    <property type="entry name" value="N6_MTASE"/>
    <property type="match status" value="1"/>
</dbReference>
<keyword evidence="2 5" id="KW-0808">Transferase</keyword>
<keyword evidence="3 5" id="KW-0949">S-adenosyl-L-methionine</keyword>